<gene>
    <name evidence="1" type="ORF">IQ251_08280</name>
</gene>
<evidence type="ECO:0000313" key="1">
    <source>
        <dbReference type="EMBL" id="MBE9374445.1"/>
    </source>
</evidence>
<dbReference type="AlphaFoldDB" id="A0A929B916"/>
<accession>A0A929B916</accession>
<dbReference type="RefSeq" id="WP_193927898.1">
    <property type="nucleotide sequence ID" value="NZ_JADEYC010000013.1"/>
</dbReference>
<comment type="caution">
    <text evidence="1">The sequence shown here is derived from an EMBL/GenBank/DDBJ whole genome shotgun (WGS) entry which is preliminary data.</text>
</comment>
<protein>
    <submittedName>
        <fullName evidence="1">Uncharacterized protein</fullName>
    </submittedName>
</protein>
<evidence type="ECO:0000313" key="2">
    <source>
        <dbReference type="Proteomes" id="UP000598360"/>
    </source>
</evidence>
<dbReference type="Proteomes" id="UP000598360">
    <property type="component" value="Unassembled WGS sequence"/>
</dbReference>
<keyword evidence="2" id="KW-1185">Reference proteome</keyword>
<dbReference type="EMBL" id="JADEYC010000013">
    <property type="protein sequence ID" value="MBE9374445.1"/>
    <property type="molecule type" value="Genomic_DNA"/>
</dbReference>
<organism evidence="1 2">
    <name type="scientific">Saccharopolyspora montiporae</name>
    <dbReference type="NCBI Taxonomy" id="2781240"/>
    <lineage>
        <taxon>Bacteria</taxon>
        <taxon>Bacillati</taxon>
        <taxon>Actinomycetota</taxon>
        <taxon>Actinomycetes</taxon>
        <taxon>Pseudonocardiales</taxon>
        <taxon>Pseudonocardiaceae</taxon>
        <taxon>Saccharopolyspora</taxon>
    </lineage>
</organism>
<reference evidence="1" key="1">
    <citation type="submission" date="2020-10" db="EMBL/GenBank/DDBJ databases">
        <title>Diversity and distribution of actinomycetes associated with coral in the coast of Hainan.</title>
        <authorList>
            <person name="Li F."/>
        </authorList>
    </citation>
    <scope>NUCLEOTIDE SEQUENCE</scope>
    <source>
        <strain evidence="1">HNM0983</strain>
    </source>
</reference>
<proteinExistence type="predicted"/>
<sequence length="245" mass="26168">METTTTAPSYASPDRLRRTEDPAAIWAPLAKLTEAAAAEAGSGQVAITRGFDRNSRRRARALRDLLAERDVTAVELTPAPGSDQLVGDEVVAVVNLIGAGSWQPYRVAAQLRAPVLTPNPVEGTADQVERDVIAVSGEESGKRDVALSHVALRSEDPSTGRITVEHDGGELSIAGGWLTATAQDQQLVVQVGGIELAEQELRTSRLRVQAFDAQHRLVRDELPIADFEGTLVLATEASGLRVRPV</sequence>
<name>A0A929B916_9PSEU</name>